<gene>
    <name evidence="1" type="ORF">AMETH_3892</name>
</gene>
<organism evidence="1 2">
    <name type="scientific">Amycolatopsis methanolica 239</name>
    <dbReference type="NCBI Taxonomy" id="1068978"/>
    <lineage>
        <taxon>Bacteria</taxon>
        <taxon>Bacillati</taxon>
        <taxon>Actinomycetota</taxon>
        <taxon>Actinomycetes</taxon>
        <taxon>Pseudonocardiales</taxon>
        <taxon>Pseudonocardiaceae</taxon>
        <taxon>Amycolatopsis</taxon>
        <taxon>Amycolatopsis methanolica group</taxon>
    </lineage>
</organism>
<dbReference type="KEGG" id="amq:AMETH_3892"/>
<dbReference type="RefSeq" id="WP_017982821.1">
    <property type="nucleotide sequence ID" value="NZ_AQUL01000001.1"/>
</dbReference>
<dbReference type="Proteomes" id="UP000062973">
    <property type="component" value="Chromosome"/>
</dbReference>
<accession>A0A076MTE5</accession>
<evidence type="ECO:0000313" key="2">
    <source>
        <dbReference type="Proteomes" id="UP000062973"/>
    </source>
</evidence>
<proteinExistence type="predicted"/>
<protein>
    <submittedName>
        <fullName evidence="1">Uncharacterized protein</fullName>
    </submittedName>
</protein>
<sequence>MTEEWVAGTARPSGALVHAAQGLDEAGHVAEAGLGLVSRDGCCGRRTSGFADC</sequence>
<dbReference type="EMBL" id="CP009110">
    <property type="protein sequence ID" value="AIJ23984.1"/>
    <property type="molecule type" value="Genomic_DNA"/>
</dbReference>
<reference evidence="1 2" key="1">
    <citation type="submission" date="2014-07" db="EMBL/GenBank/DDBJ databases">
        <title>Whole Genome Sequence of the Amycolatopsis methanolica 239.</title>
        <authorList>
            <person name="Tang B."/>
        </authorList>
    </citation>
    <scope>NUCLEOTIDE SEQUENCE [LARGE SCALE GENOMIC DNA]</scope>
    <source>
        <strain evidence="1 2">239</strain>
    </source>
</reference>
<dbReference type="PATRIC" id="fig|1068978.7.peg.4169"/>
<dbReference type="AlphaFoldDB" id="A0A076MTE5"/>
<dbReference type="HOGENOM" id="CLU_3057852_0_0_11"/>
<name>A0A076MTE5_AMYME</name>
<evidence type="ECO:0000313" key="1">
    <source>
        <dbReference type="EMBL" id="AIJ23984.1"/>
    </source>
</evidence>
<keyword evidence="2" id="KW-1185">Reference proteome</keyword>